<dbReference type="InterPro" id="IPR022617">
    <property type="entry name" value="Rad60/SUMO-like_dom"/>
</dbReference>
<feature type="compositionally biased region" description="Low complexity" evidence="5">
    <location>
        <begin position="69"/>
        <end position="78"/>
    </location>
</feature>
<feature type="domain" description="Ubiquitin-like" evidence="6">
    <location>
        <begin position="353"/>
        <end position="424"/>
    </location>
</feature>
<feature type="compositionally biased region" description="Polar residues" evidence="5">
    <location>
        <begin position="236"/>
        <end position="251"/>
    </location>
</feature>
<organism evidence="8 9">
    <name type="scientific">Marmota monax</name>
    <name type="common">Woodchuck</name>
    <dbReference type="NCBI Taxonomy" id="9995"/>
    <lineage>
        <taxon>Eukaryota</taxon>
        <taxon>Metazoa</taxon>
        <taxon>Chordata</taxon>
        <taxon>Craniata</taxon>
        <taxon>Vertebrata</taxon>
        <taxon>Euteleostomi</taxon>
        <taxon>Mammalia</taxon>
        <taxon>Eutheria</taxon>
        <taxon>Euarchontoglires</taxon>
        <taxon>Glires</taxon>
        <taxon>Rodentia</taxon>
        <taxon>Sciuromorpha</taxon>
        <taxon>Sciuridae</taxon>
        <taxon>Xerinae</taxon>
        <taxon>Marmotini</taxon>
        <taxon>Marmota</taxon>
    </lineage>
</organism>
<dbReference type="SUPFAM" id="SSF54236">
    <property type="entry name" value="Ubiquitin-like"/>
    <property type="match status" value="2"/>
</dbReference>
<feature type="compositionally biased region" description="Pro residues" evidence="5">
    <location>
        <begin position="79"/>
        <end position="88"/>
    </location>
</feature>
<dbReference type="Pfam" id="PF11976">
    <property type="entry name" value="Rad60-SLD"/>
    <property type="match status" value="1"/>
</dbReference>
<dbReference type="EMBL" id="WJEC01000332">
    <property type="protein sequence ID" value="KAF7483715.1"/>
    <property type="molecule type" value="Genomic_DNA"/>
</dbReference>
<evidence type="ECO:0000259" key="6">
    <source>
        <dbReference type="PROSITE" id="PS50053"/>
    </source>
</evidence>
<feature type="compositionally biased region" description="Basic and acidic residues" evidence="5">
    <location>
        <begin position="170"/>
        <end position="203"/>
    </location>
</feature>
<dbReference type="GO" id="GO:0045944">
    <property type="term" value="P:positive regulation of transcription by RNA polymerase II"/>
    <property type="evidence" value="ECO:0007669"/>
    <property type="project" value="TreeGrafter"/>
</dbReference>
<dbReference type="AlphaFoldDB" id="A0A5E4CA55"/>
<dbReference type="Proteomes" id="UP000662637">
    <property type="component" value="Unassembled WGS sequence"/>
</dbReference>
<feature type="region of interest" description="Disordered" evidence="5">
    <location>
        <begin position="68"/>
        <end position="115"/>
    </location>
</feature>
<evidence type="ECO:0000256" key="4">
    <source>
        <dbReference type="ARBA" id="ARBA00042764"/>
    </source>
</evidence>
<feature type="region of interest" description="Disordered" evidence="5">
    <location>
        <begin position="1"/>
        <end position="53"/>
    </location>
</feature>
<sequence>MAEPARRRGRRPRGGGVGRGARGARGGRGRRPRAQRSPARRTPDTVLVDLVSDSDEDFVEVATARCAAEPAEVSSPIVVPSPEPPVPAAPRADSDSDSEGADARPAGAQRTLVRRRRRLLLDPGEAPVVPVYSGKVQSSLHLIPDHVSLLKLCPEGAEEEADVADASSPHPEDPPRPDSPWKKKLRSKDDKEEKKKKVFEARDTSPLPPPPPRTKSRKHTRALQKLREVNKRLQDLRSSLSPKQHQGQGRQSQDDEVVIVEGPMLPENPRLFPLKIRCRADLIRLPIRMSEPLQSVVDHMATRLRVSPSRILLLFGETELSPTATPRTLKLGVADIIDCVVLASSSEATETSQQLRLRVQGKEKHQMLEISLSQDSPLKTLMSHYEEAMGLSGHKLSFFFDGTKLSGKELPADLGMESGDLIEVWG</sequence>
<dbReference type="PROSITE" id="PS50053">
    <property type="entry name" value="UBIQUITIN_2"/>
    <property type="match status" value="1"/>
</dbReference>
<reference evidence="7" key="2">
    <citation type="submission" date="2020-08" db="EMBL/GenBank/DDBJ databases">
        <authorList>
            <person name="Shumante A."/>
            <person name="Zimin A.V."/>
            <person name="Puiu D."/>
            <person name="Salzberg S.L."/>
        </authorList>
    </citation>
    <scope>NUCLEOTIDE SEQUENCE</scope>
    <source>
        <strain evidence="7">WC2-LM</strain>
        <tissue evidence="7">Liver</tissue>
    </source>
</reference>
<dbReference type="GO" id="GO:0005634">
    <property type="term" value="C:nucleus"/>
    <property type="evidence" value="ECO:0007669"/>
    <property type="project" value="UniProtKB-SubCell"/>
</dbReference>
<keyword evidence="2" id="KW-0539">Nucleus</keyword>
<accession>A0A5E4CA55</accession>
<feature type="region of interest" description="Disordered" evidence="5">
    <location>
        <begin position="158"/>
        <end position="222"/>
    </location>
</feature>
<dbReference type="Proteomes" id="UP000335636">
    <property type="component" value="Unassembled WGS sequence"/>
</dbReference>
<protein>
    <recommendedName>
        <fullName evidence="3">NFATC2-interacting protein</fullName>
    </recommendedName>
    <alternativeName>
        <fullName evidence="4">Nuclear factor of activated T-cells, cytoplasmic 2-interacting protein</fullName>
    </alternativeName>
</protein>
<dbReference type="PANTHER" id="PTHR47187:SF1">
    <property type="entry name" value="NFATC2-INTERACTING PROTEIN"/>
    <property type="match status" value="1"/>
</dbReference>
<feature type="region of interest" description="Disordered" evidence="5">
    <location>
        <begin position="235"/>
        <end position="255"/>
    </location>
</feature>
<feature type="compositionally biased region" description="Gly residues" evidence="5">
    <location>
        <begin position="14"/>
        <end position="24"/>
    </location>
</feature>
<dbReference type="CDD" id="cd17078">
    <property type="entry name" value="Ubl_SLD1_NFATC2ip"/>
    <property type="match status" value="1"/>
</dbReference>
<evidence type="ECO:0000256" key="5">
    <source>
        <dbReference type="SAM" id="MobiDB-lite"/>
    </source>
</evidence>
<dbReference type="InterPro" id="IPR029071">
    <property type="entry name" value="Ubiquitin-like_domsf"/>
</dbReference>
<feature type="compositionally biased region" description="Basic residues" evidence="5">
    <location>
        <begin position="25"/>
        <end position="34"/>
    </location>
</feature>
<comment type="subcellular location">
    <subcellularLocation>
        <location evidence="1">Nucleus</location>
    </subcellularLocation>
</comment>
<keyword evidence="9" id="KW-1185">Reference proteome</keyword>
<dbReference type="SMART" id="SM00213">
    <property type="entry name" value="UBQ"/>
    <property type="match status" value="1"/>
</dbReference>
<dbReference type="EMBL" id="CABDUW010001126">
    <property type="protein sequence ID" value="VTJ78807.1"/>
    <property type="molecule type" value="Genomic_DNA"/>
</dbReference>
<dbReference type="CDD" id="cd17079">
    <property type="entry name" value="Ubl_SLD2_NFATC2ip"/>
    <property type="match status" value="1"/>
</dbReference>
<evidence type="ECO:0000313" key="7">
    <source>
        <dbReference type="EMBL" id="KAF7483715.1"/>
    </source>
</evidence>
<name>A0A5E4CA55_MARMO</name>
<gene>
    <name evidence="7" type="ORF">GHT09_004799</name>
    <name evidence="8" type="ORF">MONAX_5E021051</name>
</gene>
<dbReference type="InterPro" id="IPR000626">
    <property type="entry name" value="Ubiquitin-like_dom"/>
</dbReference>
<evidence type="ECO:0000313" key="9">
    <source>
        <dbReference type="Proteomes" id="UP000335636"/>
    </source>
</evidence>
<evidence type="ECO:0000256" key="3">
    <source>
        <dbReference type="ARBA" id="ARBA00039921"/>
    </source>
</evidence>
<dbReference type="PANTHER" id="PTHR47187">
    <property type="entry name" value="NFATC2-INTERACTING PROTEIN"/>
    <property type="match status" value="1"/>
</dbReference>
<evidence type="ECO:0000256" key="1">
    <source>
        <dbReference type="ARBA" id="ARBA00004123"/>
    </source>
</evidence>
<evidence type="ECO:0000313" key="8">
    <source>
        <dbReference type="EMBL" id="VTJ78807.1"/>
    </source>
</evidence>
<proteinExistence type="predicted"/>
<dbReference type="Gene3D" id="3.10.20.90">
    <property type="entry name" value="Phosphatidylinositol 3-kinase Catalytic Subunit, Chain A, domain 1"/>
    <property type="match status" value="2"/>
</dbReference>
<evidence type="ECO:0000256" key="2">
    <source>
        <dbReference type="ARBA" id="ARBA00023242"/>
    </source>
</evidence>
<reference evidence="8 9" key="1">
    <citation type="submission" date="2019-04" db="EMBL/GenBank/DDBJ databases">
        <authorList>
            <person name="Alioto T."/>
            <person name="Alioto T."/>
        </authorList>
    </citation>
    <scope>NUCLEOTIDE SEQUENCE [LARGE SCALE GENOMIC DNA]</scope>
</reference>
<dbReference type="InterPro" id="IPR052324">
    <property type="entry name" value="NFATC2-Int_DNA_Repair"/>
</dbReference>